<evidence type="ECO:0000313" key="1">
    <source>
        <dbReference type="EMBL" id="SEP12609.1"/>
    </source>
</evidence>
<dbReference type="AlphaFoldDB" id="A0A1H8VAZ2"/>
<name>A0A1H8VAZ2_9EURY</name>
<dbReference type="RefSeq" id="WP_092663959.1">
    <property type="nucleotide sequence ID" value="NZ_FOCX01000035.1"/>
</dbReference>
<accession>A0A1H8VAZ2</accession>
<keyword evidence="2" id="KW-1185">Reference proteome</keyword>
<organism evidence="1 2">
    <name type="scientific">Halorientalis persicus</name>
    <dbReference type="NCBI Taxonomy" id="1367881"/>
    <lineage>
        <taxon>Archaea</taxon>
        <taxon>Methanobacteriati</taxon>
        <taxon>Methanobacteriota</taxon>
        <taxon>Stenosarchaea group</taxon>
        <taxon>Halobacteria</taxon>
        <taxon>Halobacteriales</taxon>
        <taxon>Haloarculaceae</taxon>
        <taxon>Halorientalis</taxon>
    </lineage>
</organism>
<reference evidence="2" key="1">
    <citation type="submission" date="2016-10" db="EMBL/GenBank/DDBJ databases">
        <authorList>
            <person name="Varghese N."/>
            <person name="Submissions S."/>
        </authorList>
    </citation>
    <scope>NUCLEOTIDE SEQUENCE [LARGE SCALE GENOMIC DNA]</scope>
    <source>
        <strain evidence="2">IBRC-M 10043</strain>
    </source>
</reference>
<dbReference type="Proteomes" id="UP000198775">
    <property type="component" value="Unassembled WGS sequence"/>
</dbReference>
<proteinExistence type="predicted"/>
<evidence type="ECO:0000313" key="2">
    <source>
        <dbReference type="Proteomes" id="UP000198775"/>
    </source>
</evidence>
<gene>
    <name evidence="1" type="ORF">SAMN05216388_103533</name>
</gene>
<protein>
    <submittedName>
        <fullName evidence="1">Uncharacterized protein</fullName>
    </submittedName>
</protein>
<dbReference type="EMBL" id="FOCX01000035">
    <property type="protein sequence ID" value="SEP12609.1"/>
    <property type="molecule type" value="Genomic_DNA"/>
</dbReference>
<dbReference type="OrthoDB" id="166257at2157"/>
<sequence length="106" mass="11848">MAARGSRGESPCVELPTVVPFDIPQLNRLSWELGSRTVDDETATLRSRWTDTESQWRLAVFSVTDGTVVMRIRTPVGRGRFYGAAKVDLANALPALEASDRWQRLD</sequence>